<reference evidence="2" key="4">
    <citation type="submission" date="1997-05" db="EMBL/GenBank/DDBJ databases">
        <authorList>
            <person name="Murphy L."/>
            <person name="Harris D."/>
        </authorList>
    </citation>
    <scope>NUCLEOTIDE SEQUENCE</scope>
</reference>
<reference evidence="1" key="2">
    <citation type="submission" date="1994-01" db="EMBL/GenBank/DDBJ databases">
        <authorList>
            <person name="Smith D.R."/>
        </authorList>
    </citation>
    <scope>NUCLEOTIDE SEQUENCE</scope>
</reference>
<dbReference type="EMBL" id="Z95117">
    <property type="protein sequence ID" value="CAB08288.1"/>
    <property type="molecule type" value="Genomic_DNA"/>
</dbReference>
<dbReference type="AlphaFoldDB" id="Q49899"/>
<proteinExistence type="predicted"/>
<accession>Q49899</accession>
<accession>O05677</accession>
<reference evidence="2" key="5">
    <citation type="submission" date="1997-06" db="EMBL/GenBank/DDBJ databases">
        <authorList>
            <person name="Parkhill J."/>
            <person name="Barrell B.G."/>
            <person name="Rajandream M.A."/>
        </authorList>
    </citation>
    <scope>NUCLEOTIDE SEQUENCE</scope>
</reference>
<protein>
    <submittedName>
        <fullName evidence="2">MLC1351.15c</fullName>
    </submittedName>
</protein>
<reference evidence="1" key="3">
    <citation type="submission" date="1994-09" db="EMBL/GenBank/DDBJ databases">
        <authorList>
            <person name="Robison K."/>
        </authorList>
    </citation>
    <scope>NUCLEOTIDE SEQUENCE</scope>
</reference>
<reference evidence="2" key="1">
    <citation type="journal article" date="1993" name="Mol. Microbiol.">
        <title>Use of an ordered cosmid library to deduce the genomic organization of Mycobacterium leprae.</title>
        <authorList>
            <person name="Eiglmeier K."/>
            <person name="Honore N."/>
            <person name="Woods S.A."/>
            <person name="Caudron B."/>
            <person name="Cole S.T."/>
        </authorList>
    </citation>
    <scope>NUCLEOTIDE SEQUENCE</scope>
</reference>
<evidence type="ECO:0000313" key="1">
    <source>
        <dbReference type="EMBL" id="AAA50913.1"/>
    </source>
</evidence>
<name>Q49899_MYCLR</name>
<dbReference type="PIR" id="S72969">
    <property type="entry name" value="S72969"/>
</dbReference>
<dbReference type="EMBL" id="U00021">
    <property type="protein sequence ID" value="AAA50913.1"/>
    <property type="molecule type" value="Genomic_DNA"/>
</dbReference>
<evidence type="ECO:0000313" key="2">
    <source>
        <dbReference type="EMBL" id="CAB08288.1"/>
    </source>
</evidence>
<organism evidence="1">
    <name type="scientific">Mycobacterium leprae</name>
    <dbReference type="NCBI Taxonomy" id="1769"/>
    <lineage>
        <taxon>Bacteria</taxon>
        <taxon>Bacillati</taxon>
        <taxon>Actinomycetota</taxon>
        <taxon>Actinomycetes</taxon>
        <taxon>Mycobacteriales</taxon>
        <taxon>Mycobacteriaceae</taxon>
        <taxon>Mycobacterium</taxon>
    </lineage>
</organism>
<sequence length="106" mass="11877">MYAKIAHRPIRARLAFTMPASPIVSWWGCARFTVSTDIDDGSVNGQRQWQPPGIWMGSPTVRVVIVSAVRDVHLKRCLLRIEAGDDRLATRYITGPLCGTMRRLLA</sequence>